<dbReference type="EMBL" id="JAEHFW010000001">
    <property type="protein sequence ID" value="MBK0378604.1"/>
    <property type="molecule type" value="Genomic_DNA"/>
</dbReference>
<dbReference type="AlphaFoldDB" id="A0A934PPY6"/>
<keyword evidence="2" id="KW-1185">Reference proteome</keyword>
<comment type="caution">
    <text evidence="1">The sequence shown here is derived from an EMBL/GenBank/DDBJ whole genome shotgun (WGS) entry which is preliminary data.</text>
</comment>
<reference evidence="1" key="1">
    <citation type="submission" date="2020-12" db="EMBL/GenBank/DDBJ databases">
        <title>Bacterial novel species Mucilaginibacter sp. SD-g isolated from soil.</title>
        <authorList>
            <person name="Jung H.-Y."/>
        </authorList>
    </citation>
    <scope>NUCLEOTIDE SEQUENCE</scope>
    <source>
        <strain evidence="1">SD-g</strain>
    </source>
</reference>
<organism evidence="1 2">
    <name type="scientific">Mucilaginibacter segetis</name>
    <dbReference type="NCBI Taxonomy" id="2793071"/>
    <lineage>
        <taxon>Bacteria</taxon>
        <taxon>Pseudomonadati</taxon>
        <taxon>Bacteroidota</taxon>
        <taxon>Sphingobacteriia</taxon>
        <taxon>Sphingobacteriales</taxon>
        <taxon>Sphingobacteriaceae</taxon>
        <taxon>Mucilaginibacter</taxon>
    </lineage>
</organism>
<dbReference type="RefSeq" id="WP_200064641.1">
    <property type="nucleotide sequence ID" value="NZ_JAEHFW010000001.1"/>
</dbReference>
<dbReference type="Proteomes" id="UP000613193">
    <property type="component" value="Unassembled WGS sequence"/>
</dbReference>
<name>A0A934PPY6_9SPHI</name>
<gene>
    <name evidence="1" type="ORF">I5M19_04765</name>
</gene>
<protein>
    <submittedName>
        <fullName evidence="1">Uncharacterized protein</fullName>
    </submittedName>
</protein>
<evidence type="ECO:0000313" key="2">
    <source>
        <dbReference type="Proteomes" id="UP000613193"/>
    </source>
</evidence>
<sequence>MATKLCFSIDFICLPEVRIFGKHPKSHAEFISASHMQGYTCEILKQVQDDW</sequence>
<proteinExistence type="predicted"/>
<accession>A0A934PPY6</accession>
<evidence type="ECO:0000313" key="1">
    <source>
        <dbReference type="EMBL" id="MBK0378604.1"/>
    </source>
</evidence>